<dbReference type="Gene3D" id="3.40.50.450">
    <property type="match status" value="1"/>
</dbReference>
<evidence type="ECO:0000313" key="3">
    <source>
        <dbReference type="EMBL" id="OEH84029.1"/>
    </source>
</evidence>
<comment type="similarity">
    <text evidence="1 2">Belongs to the LOG family.</text>
</comment>
<reference evidence="3 4" key="1">
    <citation type="submission" date="2016-09" db="EMBL/GenBank/DDBJ databases">
        <authorList>
            <person name="Capua I."/>
            <person name="De Benedictis P."/>
            <person name="Joannis T."/>
            <person name="Lombin L.H."/>
            <person name="Cattoli G."/>
        </authorList>
    </citation>
    <scope>NUCLEOTIDE SEQUENCE [LARGE SCALE GENOMIC DNA]</scope>
    <source>
        <strain evidence="3 4">LMG 25899</strain>
    </source>
</reference>
<dbReference type="EC" id="3.2.2.n1" evidence="2"/>
<dbReference type="InterPro" id="IPR005269">
    <property type="entry name" value="LOG"/>
</dbReference>
<dbReference type="PANTHER" id="PTHR31223">
    <property type="entry name" value="LOG FAMILY PROTEIN YJL055W"/>
    <property type="match status" value="1"/>
</dbReference>
<evidence type="ECO:0000313" key="4">
    <source>
        <dbReference type="Proteomes" id="UP000095256"/>
    </source>
</evidence>
<dbReference type="InterPro" id="IPR031100">
    <property type="entry name" value="LOG_fam"/>
</dbReference>
<evidence type="ECO:0000256" key="1">
    <source>
        <dbReference type="ARBA" id="ARBA00006763"/>
    </source>
</evidence>
<evidence type="ECO:0000256" key="2">
    <source>
        <dbReference type="RuleBase" id="RU363015"/>
    </source>
</evidence>
<keyword evidence="2" id="KW-0203">Cytokinin biosynthesis</keyword>
<dbReference type="SUPFAM" id="SSF102405">
    <property type="entry name" value="MCP/YpsA-like"/>
    <property type="match status" value="1"/>
</dbReference>
<dbReference type="PANTHER" id="PTHR31223:SF70">
    <property type="entry name" value="LOG FAMILY PROTEIN YJL055W"/>
    <property type="match status" value="1"/>
</dbReference>
<comment type="caution">
    <text evidence="3">The sequence shown here is derived from an EMBL/GenBank/DDBJ whole genome shotgun (WGS) entry which is preliminary data.</text>
</comment>
<dbReference type="GO" id="GO:0005829">
    <property type="term" value="C:cytosol"/>
    <property type="evidence" value="ECO:0007669"/>
    <property type="project" value="TreeGrafter"/>
</dbReference>
<dbReference type="Proteomes" id="UP000095256">
    <property type="component" value="Unassembled WGS sequence"/>
</dbReference>
<protein>
    <recommendedName>
        <fullName evidence="2">Cytokinin riboside 5'-monophosphate phosphoribohydrolase</fullName>
        <ecNumber evidence="2">3.2.2.n1</ecNumber>
    </recommendedName>
</protein>
<dbReference type="GO" id="GO:0016799">
    <property type="term" value="F:hydrolase activity, hydrolyzing N-glycosyl compounds"/>
    <property type="evidence" value="ECO:0007669"/>
    <property type="project" value="TreeGrafter"/>
</dbReference>
<dbReference type="GO" id="GO:0009691">
    <property type="term" value="P:cytokinin biosynthetic process"/>
    <property type="evidence" value="ECO:0007669"/>
    <property type="project" value="UniProtKB-UniRule"/>
</dbReference>
<dbReference type="OrthoDB" id="9801098at2"/>
<dbReference type="AlphaFoldDB" id="A0A1E5L290"/>
<proteinExistence type="inferred from homology"/>
<dbReference type="NCBIfam" id="TIGR00730">
    <property type="entry name" value="Rossman fold protein, TIGR00730 family"/>
    <property type="match status" value="1"/>
</dbReference>
<sequence length="188" mass="20914">MKRMAVYCGASTGKNIIYQECAKELGSWMVANQYDLVFGGGNVGLMGIVADTVLEQGGKAIGVMPTFLIEREIAHEGITEMHVVKNMHERKRMMIDLADCYLALPGGPGTLEEISEVVSWGRVGEHPNPCIFFNVNGYYDLMAQFFDKMVVEGFLSKQDRSKICIAGTLEEIQTFIEAFEVAKPVEYK</sequence>
<dbReference type="Pfam" id="PF03641">
    <property type="entry name" value="Lysine_decarbox"/>
    <property type="match status" value="1"/>
</dbReference>
<name>A0A1E5L290_9ENTE</name>
<gene>
    <name evidence="3" type="ORF">BCR26_00755</name>
</gene>
<organism evidence="3 4">
    <name type="scientific">Enterococcus rivorum</name>
    <dbReference type="NCBI Taxonomy" id="762845"/>
    <lineage>
        <taxon>Bacteria</taxon>
        <taxon>Bacillati</taxon>
        <taxon>Bacillota</taxon>
        <taxon>Bacilli</taxon>
        <taxon>Lactobacillales</taxon>
        <taxon>Enterococcaceae</taxon>
        <taxon>Enterococcus</taxon>
    </lineage>
</organism>
<accession>A0A1E5L290</accession>
<dbReference type="STRING" id="762845.BCR26_00755"/>
<dbReference type="EMBL" id="MIEK01000001">
    <property type="protein sequence ID" value="OEH84029.1"/>
    <property type="molecule type" value="Genomic_DNA"/>
</dbReference>
<keyword evidence="2" id="KW-0378">Hydrolase</keyword>
<keyword evidence="4" id="KW-1185">Reference proteome</keyword>